<reference evidence="2" key="1">
    <citation type="journal article" date="2015" name="Sci. Rep.">
        <title>Tissue- and time-dependent transcription in Ixodes ricinus salivary glands and midguts when blood feeding on the vertebrate host.</title>
        <authorList>
            <person name="Kotsyfakis M."/>
            <person name="Schwarz A."/>
            <person name="Erhart J."/>
            <person name="Ribeiro J.M."/>
        </authorList>
    </citation>
    <scope>NUCLEOTIDE SEQUENCE</scope>
    <source>
        <tissue evidence="2">Salivary gland and midgut</tissue>
    </source>
</reference>
<protein>
    <submittedName>
        <fullName evidence="2">Putative secreted protein</fullName>
    </submittedName>
</protein>
<feature type="chain" id="PRO_5004737641" evidence="1">
    <location>
        <begin position="17"/>
        <end position="90"/>
    </location>
</feature>
<name>V5H1V5_IXORI</name>
<organism evidence="2">
    <name type="scientific">Ixodes ricinus</name>
    <name type="common">Common tick</name>
    <name type="synonym">Acarus ricinus</name>
    <dbReference type="NCBI Taxonomy" id="34613"/>
    <lineage>
        <taxon>Eukaryota</taxon>
        <taxon>Metazoa</taxon>
        <taxon>Ecdysozoa</taxon>
        <taxon>Arthropoda</taxon>
        <taxon>Chelicerata</taxon>
        <taxon>Arachnida</taxon>
        <taxon>Acari</taxon>
        <taxon>Parasitiformes</taxon>
        <taxon>Ixodida</taxon>
        <taxon>Ixodoidea</taxon>
        <taxon>Ixodidae</taxon>
        <taxon>Ixodinae</taxon>
        <taxon>Ixodes</taxon>
    </lineage>
</organism>
<keyword evidence="1" id="KW-0732">Signal</keyword>
<accession>V5H1V5</accession>
<proteinExistence type="evidence at transcript level"/>
<feature type="signal peptide" evidence="1">
    <location>
        <begin position="1"/>
        <end position="16"/>
    </location>
</feature>
<dbReference type="EMBL" id="GANP01013554">
    <property type="protein sequence ID" value="JAB70914.1"/>
    <property type="molecule type" value="mRNA"/>
</dbReference>
<evidence type="ECO:0000313" key="2">
    <source>
        <dbReference type="EMBL" id="JAB70914.1"/>
    </source>
</evidence>
<sequence length="90" mass="9839">MKLLLIAVVISIHASGFLTTAEVQCTPRYNGGYGGSGGGNVEPGWTFDPRTHKCEQIMTHGQCDTLQRKLDFTNLADECESECEFKSGKI</sequence>
<dbReference type="AlphaFoldDB" id="V5H1V5"/>
<evidence type="ECO:0000256" key="1">
    <source>
        <dbReference type="SAM" id="SignalP"/>
    </source>
</evidence>